<proteinExistence type="predicted"/>
<dbReference type="AlphaFoldDB" id="A0A445ABR4"/>
<comment type="caution">
    <text evidence="1">The sequence shown here is derived from an EMBL/GenBank/DDBJ whole genome shotgun (WGS) entry which is preliminary data.</text>
</comment>
<protein>
    <recommendedName>
        <fullName evidence="3">Retrotransposon Copia-like N-terminal domain-containing protein</fullName>
    </recommendedName>
</protein>
<dbReference type="EMBL" id="SDMP01000012">
    <property type="protein sequence ID" value="RYR23849.1"/>
    <property type="molecule type" value="Genomic_DNA"/>
</dbReference>
<evidence type="ECO:0000313" key="2">
    <source>
        <dbReference type="Proteomes" id="UP000289738"/>
    </source>
</evidence>
<dbReference type="Proteomes" id="UP000289738">
    <property type="component" value="Chromosome B02"/>
</dbReference>
<gene>
    <name evidence="1" type="ORF">Ahy_B02g057347</name>
</gene>
<keyword evidence="2" id="KW-1185">Reference proteome</keyword>
<evidence type="ECO:0008006" key="3">
    <source>
        <dbReference type="Google" id="ProtNLM"/>
    </source>
</evidence>
<accession>A0A445ABR4</accession>
<evidence type="ECO:0000313" key="1">
    <source>
        <dbReference type="EMBL" id="RYR23849.1"/>
    </source>
</evidence>
<reference evidence="1 2" key="1">
    <citation type="submission" date="2019-01" db="EMBL/GenBank/DDBJ databases">
        <title>Sequencing of cultivated peanut Arachis hypogaea provides insights into genome evolution and oil improvement.</title>
        <authorList>
            <person name="Chen X."/>
        </authorList>
    </citation>
    <scope>NUCLEOTIDE SEQUENCE [LARGE SCALE GENOMIC DNA]</scope>
    <source>
        <strain evidence="2">cv. Fuhuasheng</strain>
        <tissue evidence="1">Leaves</tissue>
    </source>
</reference>
<sequence length="96" mass="10954">MSGYSSVVKLEIEKFDRRINFGLWQIQVKDVLIQSGLHKALKEKISEELDLRAASAIRLCLAKNVLANVQGMKTAKELWDKLEGYIRQRASQIGCY</sequence>
<organism evidence="1 2">
    <name type="scientific">Arachis hypogaea</name>
    <name type="common">Peanut</name>
    <dbReference type="NCBI Taxonomy" id="3818"/>
    <lineage>
        <taxon>Eukaryota</taxon>
        <taxon>Viridiplantae</taxon>
        <taxon>Streptophyta</taxon>
        <taxon>Embryophyta</taxon>
        <taxon>Tracheophyta</taxon>
        <taxon>Spermatophyta</taxon>
        <taxon>Magnoliopsida</taxon>
        <taxon>eudicotyledons</taxon>
        <taxon>Gunneridae</taxon>
        <taxon>Pentapetalae</taxon>
        <taxon>rosids</taxon>
        <taxon>fabids</taxon>
        <taxon>Fabales</taxon>
        <taxon>Fabaceae</taxon>
        <taxon>Papilionoideae</taxon>
        <taxon>50 kb inversion clade</taxon>
        <taxon>dalbergioids sensu lato</taxon>
        <taxon>Dalbergieae</taxon>
        <taxon>Pterocarpus clade</taxon>
        <taxon>Arachis</taxon>
    </lineage>
</organism>
<name>A0A445ABR4_ARAHY</name>